<evidence type="ECO:0000313" key="1">
    <source>
        <dbReference type="EMBL" id="EFG83146.1"/>
    </source>
</evidence>
<organism evidence="1 2">
    <name type="scientific">Novacetimonas hansenii ATCC 23769</name>
    <dbReference type="NCBI Taxonomy" id="714995"/>
    <lineage>
        <taxon>Bacteria</taxon>
        <taxon>Pseudomonadati</taxon>
        <taxon>Pseudomonadota</taxon>
        <taxon>Alphaproteobacteria</taxon>
        <taxon>Acetobacterales</taxon>
        <taxon>Acetobacteraceae</taxon>
        <taxon>Novacetimonas</taxon>
    </lineage>
</organism>
<dbReference type="RefSeq" id="WP_003621685.1">
    <property type="nucleotide sequence ID" value="NZ_CM000920.1"/>
</dbReference>
<dbReference type="Proteomes" id="UP000006468">
    <property type="component" value="Chromosome"/>
</dbReference>
<evidence type="ECO:0000313" key="2">
    <source>
        <dbReference type="Proteomes" id="UP000006468"/>
    </source>
</evidence>
<reference evidence="1 2" key="1">
    <citation type="journal article" date="2010" name="J. Bacteriol.">
        <title>Genome sequence of a cellulose-producing bacterium, Gluconacetobacter hansenii ATCC 23769.</title>
        <authorList>
            <person name="Iyer P.R."/>
            <person name="Geib S.M."/>
            <person name="Catchmark J."/>
            <person name="Kao T.H."/>
            <person name="Tien M."/>
        </authorList>
    </citation>
    <scope>NUCLEOTIDE SEQUENCE [LARGE SCALE GENOMIC DNA]</scope>
    <source>
        <strain evidence="1 2">ATCC 23769</strain>
    </source>
</reference>
<proteinExistence type="predicted"/>
<dbReference type="HOGENOM" id="CLU_161451_0_0_5"/>
<sequence length="119" mass="13910">MLKNYLVFSECPLPGNINLNRHGLFFILFTFQLYFVNISSPMARTGGNFPDDVAIFSHDADICQYLAGEWDSSLPQNRKTELSAEMDKNCSAIYQRQEHLKKKYSRNKFIMHKLNSYEF</sequence>
<dbReference type="EMBL" id="ADTV01000060">
    <property type="protein sequence ID" value="EFG83146.1"/>
    <property type="molecule type" value="Genomic_DNA"/>
</dbReference>
<protein>
    <submittedName>
        <fullName evidence="1">Uncharacterized protein</fullName>
    </submittedName>
</protein>
<gene>
    <name evidence="1" type="ORF">GXY_14797</name>
</gene>
<dbReference type="AlphaFoldDB" id="D5QIH8"/>
<comment type="caution">
    <text evidence="1">The sequence shown here is derived from an EMBL/GenBank/DDBJ whole genome shotgun (WGS) entry which is preliminary data.</text>
</comment>
<accession>D5QIH8</accession>
<name>D5QIH8_NOVHA</name>